<dbReference type="Proteomes" id="UP000187526">
    <property type="component" value="Unassembled WGS sequence"/>
</dbReference>
<proteinExistence type="predicted"/>
<protein>
    <submittedName>
        <fullName evidence="1">Uncharacterized protein</fullName>
    </submittedName>
</protein>
<organism evidence="1 2">
    <name type="scientific">Azonexus hydrophilus</name>
    <dbReference type="NCBI Taxonomy" id="418702"/>
    <lineage>
        <taxon>Bacteria</taxon>
        <taxon>Pseudomonadati</taxon>
        <taxon>Pseudomonadota</taxon>
        <taxon>Betaproteobacteria</taxon>
        <taxon>Rhodocyclales</taxon>
        <taxon>Azonexaceae</taxon>
        <taxon>Azonexus</taxon>
    </lineage>
</organism>
<evidence type="ECO:0000313" key="2">
    <source>
        <dbReference type="Proteomes" id="UP000187526"/>
    </source>
</evidence>
<keyword evidence="2" id="KW-1185">Reference proteome</keyword>
<sequence length="86" mass="10148">MTRRYRSRLSARSDFTRSNIPAHGRLRLDSRDDNGFCERYLIRRGQQCVLPVHLVATSQMYSDLNHWLTQYLRGTNPQDRRLAAPD</sequence>
<comment type="caution">
    <text evidence="1">The sequence shown here is derived from an EMBL/GenBank/DDBJ whole genome shotgun (WGS) entry which is preliminary data.</text>
</comment>
<dbReference type="AlphaFoldDB" id="A0A1R1I787"/>
<evidence type="ECO:0000313" key="1">
    <source>
        <dbReference type="EMBL" id="OMG54534.1"/>
    </source>
</evidence>
<name>A0A1R1I787_9RHOO</name>
<reference evidence="1 2" key="1">
    <citation type="submission" date="2016-10" db="EMBL/GenBank/DDBJ databases">
        <title>Alkaliphiles isolated from bioreactors.</title>
        <authorList>
            <person name="Salah Z."/>
            <person name="Rout S.P."/>
            <person name="Humphreys P.N."/>
        </authorList>
    </citation>
    <scope>NUCLEOTIDE SEQUENCE [LARGE SCALE GENOMIC DNA]</scope>
    <source>
        <strain evidence="1 2">ZS02</strain>
    </source>
</reference>
<dbReference type="EMBL" id="MTHD01000002">
    <property type="protein sequence ID" value="OMG54534.1"/>
    <property type="molecule type" value="Genomic_DNA"/>
</dbReference>
<accession>A0A1R1I787</accession>
<gene>
    <name evidence="1" type="ORF">BJN45_04715</name>
</gene>